<dbReference type="PRINTS" id="PR01806">
    <property type="entry name" value="VIRFACTRMVIN"/>
</dbReference>
<evidence type="ECO:0000256" key="6">
    <source>
        <dbReference type="ARBA" id="ARBA00022989"/>
    </source>
</evidence>
<dbReference type="Pfam" id="PF03023">
    <property type="entry name" value="MurJ"/>
    <property type="match status" value="1"/>
</dbReference>
<dbReference type="GO" id="GO:0009252">
    <property type="term" value="P:peptidoglycan biosynthetic process"/>
    <property type="evidence" value="ECO:0007669"/>
    <property type="project" value="UniProtKB-KW"/>
</dbReference>
<keyword evidence="2" id="KW-1003">Cell membrane</keyword>
<dbReference type="PROSITE" id="PS51257">
    <property type="entry name" value="PROKAR_LIPOPROTEIN"/>
    <property type="match status" value="1"/>
</dbReference>
<evidence type="ECO:0000256" key="1">
    <source>
        <dbReference type="ARBA" id="ARBA00004651"/>
    </source>
</evidence>
<feature type="transmembrane region" description="Helical" evidence="8">
    <location>
        <begin position="322"/>
        <end position="346"/>
    </location>
</feature>
<feature type="transmembrane region" description="Helical" evidence="8">
    <location>
        <begin position="243"/>
        <end position="266"/>
    </location>
</feature>
<reference evidence="9 10" key="1">
    <citation type="journal article" date="2016" name="Nat. Commun.">
        <title>Thousands of microbial genomes shed light on interconnected biogeochemical processes in an aquifer system.</title>
        <authorList>
            <person name="Anantharaman K."/>
            <person name="Brown C.T."/>
            <person name="Hug L.A."/>
            <person name="Sharon I."/>
            <person name="Castelle C.J."/>
            <person name="Probst A.J."/>
            <person name="Thomas B.C."/>
            <person name="Singh A."/>
            <person name="Wilkins M.J."/>
            <person name="Karaoz U."/>
            <person name="Brodie E.L."/>
            <person name="Williams K.H."/>
            <person name="Hubbard S.S."/>
            <person name="Banfield J.F."/>
        </authorList>
    </citation>
    <scope>NUCLEOTIDE SEQUENCE [LARGE SCALE GENOMIC DNA]</scope>
</reference>
<protein>
    <recommendedName>
        <fullName evidence="11">Lipid II flippase MurJ</fullName>
    </recommendedName>
</protein>
<sequence>MEKILRIFTKESGSMNQAALLLGCLTLFSQILALFRDRSIAHFIGPSASLDAYYAAFRIPDLIFISVASLASITVIIPFLVAKMEGDKVTDEARKYLNDIFTVFFVLMVLVATIAFFLMPRLVFFIAPGFSTFYQEQVVMLSRIMLLSPILMGLSNLFGTVTQLFRKFFIYSLSPILYNLGIIVGVIFFYPVFGIKGLVLGVVLGAFMHLSIQAFASHGCGFTPKFSFPINLKNIKSTTLSSFPRTLGLAFNSIALISIVALASFLKSGSISVFNFSFSLQSVPLNIIGISYAVAAFPTLAKSFCDGKKDEFLKHLKSAGRAIVFWSLPVIFLFIVLRAQIVRVILGSGSFSWDDTRLVAASLAIFSVSILAQGMIALLSRAYYAIGNTRRPLLVNFFSSMLIIILSYVFINIFENVPIFRYFIESILKVEDIQGTEVLMLPLAYSVGTIFNFVLHWIFVKKDFLPKESFITKTFFQSLGASFSLGLVGYLSLNIFSTIFGTTTFWGIFFQGFLSGIFGITAAIFVLYLLKNEELNDLIKTLKTKFWRAKVIAPSPEEL</sequence>
<dbReference type="PANTHER" id="PTHR47019:SF1">
    <property type="entry name" value="LIPID II FLIPPASE MURJ"/>
    <property type="match status" value="1"/>
</dbReference>
<comment type="subcellular location">
    <subcellularLocation>
        <location evidence="1">Cell membrane</location>
        <topology evidence="1">Multi-pass membrane protein</topology>
    </subcellularLocation>
</comment>
<keyword evidence="6 8" id="KW-1133">Transmembrane helix</keyword>
<evidence type="ECO:0000256" key="2">
    <source>
        <dbReference type="ARBA" id="ARBA00022475"/>
    </source>
</evidence>
<dbReference type="GO" id="GO:0005886">
    <property type="term" value="C:plasma membrane"/>
    <property type="evidence" value="ECO:0007669"/>
    <property type="project" value="UniProtKB-SubCell"/>
</dbReference>
<proteinExistence type="predicted"/>
<feature type="transmembrane region" description="Helical" evidence="8">
    <location>
        <begin position="62"/>
        <end position="82"/>
    </location>
</feature>
<evidence type="ECO:0000313" key="9">
    <source>
        <dbReference type="EMBL" id="OGI45967.1"/>
    </source>
</evidence>
<feature type="transmembrane region" description="Helical" evidence="8">
    <location>
        <begin position="506"/>
        <end position="530"/>
    </location>
</feature>
<dbReference type="CDD" id="cd13123">
    <property type="entry name" value="MATE_MurJ_like"/>
    <property type="match status" value="1"/>
</dbReference>
<name>A0A1F6TLF6_9BACT</name>
<feature type="transmembrane region" description="Helical" evidence="8">
    <location>
        <begin position="198"/>
        <end position="222"/>
    </location>
</feature>
<feature type="transmembrane region" description="Helical" evidence="8">
    <location>
        <begin position="358"/>
        <end position="381"/>
    </location>
</feature>
<evidence type="ECO:0000313" key="10">
    <source>
        <dbReference type="Proteomes" id="UP000176484"/>
    </source>
</evidence>
<dbReference type="Proteomes" id="UP000176484">
    <property type="component" value="Unassembled WGS sequence"/>
</dbReference>
<dbReference type="InterPro" id="IPR004268">
    <property type="entry name" value="MurJ"/>
</dbReference>
<feature type="transmembrane region" description="Helical" evidence="8">
    <location>
        <begin position="479"/>
        <end position="500"/>
    </location>
</feature>
<evidence type="ECO:0000256" key="3">
    <source>
        <dbReference type="ARBA" id="ARBA00022692"/>
    </source>
</evidence>
<dbReference type="AlphaFoldDB" id="A0A1F6TLF6"/>
<feature type="transmembrane region" description="Helical" evidence="8">
    <location>
        <begin position="103"/>
        <end position="127"/>
    </location>
</feature>
<feature type="transmembrane region" description="Helical" evidence="8">
    <location>
        <begin position="393"/>
        <end position="414"/>
    </location>
</feature>
<accession>A0A1F6TLF6</accession>
<feature type="transmembrane region" description="Helical" evidence="8">
    <location>
        <begin position="278"/>
        <end position="301"/>
    </location>
</feature>
<evidence type="ECO:0000256" key="7">
    <source>
        <dbReference type="ARBA" id="ARBA00023136"/>
    </source>
</evidence>
<keyword evidence="4" id="KW-0133">Cell shape</keyword>
<keyword evidence="3 8" id="KW-0812">Transmembrane</keyword>
<keyword evidence="7 8" id="KW-0472">Membrane</keyword>
<comment type="caution">
    <text evidence="9">The sequence shown here is derived from an EMBL/GenBank/DDBJ whole genome shotgun (WGS) entry which is preliminary data.</text>
</comment>
<dbReference type="InterPro" id="IPR051050">
    <property type="entry name" value="Lipid_II_flippase_MurJ/MviN"/>
</dbReference>
<gene>
    <name evidence="9" type="ORF">A2121_01795</name>
</gene>
<feature type="transmembrane region" description="Helical" evidence="8">
    <location>
        <begin position="139"/>
        <end position="161"/>
    </location>
</feature>
<dbReference type="GO" id="GO:0034204">
    <property type="term" value="P:lipid translocation"/>
    <property type="evidence" value="ECO:0007669"/>
    <property type="project" value="TreeGrafter"/>
</dbReference>
<evidence type="ECO:0000256" key="5">
    <source>
        <dbReference type="ARBA" id="ARBA00022984"/>
    </source>
</evidence>
<keyword evidence="5" id="KW-0573">Peptidoglycan synthesis</keyword>
<dbReference type="EMBL" id="MFTD01000034">
    <property type="protein sequence ID" value="OGI45967.1"/>
    <property type="molecule type" value="Genomic_DNA"/>
</dbReference>
<feature type="transmembrane region" description="Helical" evidence="8">
    <location>
        <begin position="168"/>
        <end position="192"/>
    </location>
</feature>
<dbReference type="PANTHER" id="PTHR47019">
    <property type="entry name" value="LIPID II FLIPPASE MURJ"/>
    <property type="match status" value="1"/>
</dbReference>
<dbReference type="GO" id="GO:0015648">
    <property type="term" value="F:lipid-linked peptidoglycan transporter activity"/>
    <property type="evidence" value="ECO:0007669"/>
    <property type="project" value="TreeGrafter"/>
</dbReference>
<evidence type="ECO:0000256" key="8">
    <source>
        <dbReference type="SAM" id="Phobius"/>
    </source>
</evidence>
<dbReference type="GO" id="GO:0008360">
    <property type="term" value="P:regulation of cell shape"/>
    <property type="evidence" value="ECO:0007669"/>
    <property type="project" value="UniProtKB-KW"/>
</dbReference>
<organism evidence="9 10">
    <name type="scientific">Candidatus Nomurabacteria bacterium GWB1_40_6</name>
    <dbReference type="NCBI Taxonomy" id="1801727"/>
    <lineage>
        <taxon>Bacteria</taxon>
        <taxon>Candidatus Nomuraibacteriota</taxon>
    </lineage>
</organism>
<evidence type="ECO:0000256" key="4">
    <source>
        <dbReference type="ARBA" id="ARBA00022960"/>
    </source>
</evidence>
<feature type="transmembrane region" description="Helical" evidence="8">
    <location>
        <begin position="438"/>
        <end position="459"/>
    </location>
</feature>
<evidence type="ECO:0008006" key="11">
    <source>
        <dbReference type="Google" id="ProtNLM"/>
    </source>
</evidence>